<evidence type="ECO:0000313" key="1">
    <source>
        <dbReference type="EMBL" id="PPQ30374.1"/>
    </source>
</evidence>
<comment type="caution">
    <text evidence="1">The sequence shown here is derived from an EMBL/GenBank/DDBJ whole genome shotgun (WGS) entry which is preliminary data.</text>
</comment>
<organism evidence="1 2">
    <name type="scientific">Rhodoblastus sphagnicola</name>
    <dbReference type="NCBI Taxonomy" id="333368"/>
    <lineage>
        <taxon>Bacteria</taxon>
        <taxon>Pseudomonadati</taxon>
        <taxon>Pseudomonadota</taxon>
        <taxon>Alphaproteobacteria</taxon>
        <taxon>Hyphomicrobiales</taxon>
        <taxon>Rhodoblastaceae</taxon>
        <taxon>Rhodoblastus</taxon>
    </lineage>
</organism>
<keyword evidence="2" id="KW-1185">Reference proteome</keyword>
<sequence>MTHIAFANRAGVIGFGRRCPAGALPIAQHDDRDLLKSKVSVVALLAHDNKTLLVPGVPEAEDGDQALSALTKFAERIRSRLREASA</sequence>
<dbReference type="OrthoDB" id="8456881at2"/>
<dbReference type="RefSeq" id="WP_104508216.1">
    <property type="nucleotide sequence ID" value="NZ_JACIGC010000036.1"/>
</dbReference>
<evidence type="ECO:0000313" key="2">
    <source>
        <dbReference type="Proteomes" id="UP000239089"/>
    </source>
</evidence>
<name>A0A2S6N6Z6_9HYPH</name>
<protein>
    <submittedName>
        <fullName evidence="1">Uncharacterized protein</fullName>
    </submittedName>
</protein>
<accession>A0A2S6N6Z6</accession>
<gene>
    <name evidence="1" type="ORF">CCR94_12615</name>
</gene>
<proteinExistence type="predicted"/>
<dbReference type="Proteomes" id="UP000239089">
    <property type="component" value="Unassembled WGS sequence"/>
</dbReference>
<dbReference type="AlphaFoldDB" id="A0A2S6N6Z6"/>
<reference evidence="1 2" key="1">
    <citation type="journal article" date="2018" name="Arch. Microbiol.">
        <title>New insights into the metabolic potential of the phototrophic purple bacterium Rhodopila globiformis DSM 161(T) from its draft genome sequence and evidence for a vanadium-dependent nitrogenase.</title>
        <authorList>
            <person name="Imhoff J.F."/>
            <person name="Rahn T."/>
            <person name="Kunzel S."/>
            <person name="Neulinger S.C."/>
        </authorList>
    </citation>
    <scope>NUCLEOTIDE SEQUENCE [LARGE SCALE GENOMIC DNA]</scope>
    <source>
        <strain evidence="1 2">DSM 16996</strain>
    </source>
</reference>
<dbReference type="EMBL" id="NHSJ01000080">
    <property type="protein sequence ID" value="PPQ30374.1"/>
    <property type="molecule type" value="Genomic_DNA"/>
</dbReference>